<dbReference type="NCBIfam" id="TIGR00857">
    <property type="entry name" value="pyrC_multi"/>
    <property type="match status" value="1"/>
</dbReference>
<dbReference type="SUPFAM" id="SSF51338">
    <property type="entry name" value="Composite domain of metallo-dependent hydrolases"/>
    <property type="match status" value="1"/>
</dbReference>
<evidence type="ECO:0000313" key="8">
    <source>
        <dbReference type="EMBL" id="SUZ50683.1"/>
    </source>
</evidence>
<comment type="cofactor">
    <cofactor evidence="1">
        <name>Zn(2+)</name>
        <dbReference type="ChEBI" id="CHEBI:29105"/>
    </cofactor>
</comment>
<dbReference type="InterPro" id="IPR032466">
    <property type="entry name" value="Metal_Hydrolase"/>
</dbReference>
<reference evidence="8" key="1">
    <citation type="submission" date="2018-05" db="EMBL/GenBank/DDBJ databases">
        <authorList>
            <person name="Lanie J.A."/>
            <person name="Ng W.-L."/>
            <person name="Kazmierczak K.M."/>
            <person name="Andrzejewski T.M."/>
            <person name="Davidsen T.M."/>
            <person name="Wayne K.J."/>
            <person name="Tettelin H."/>
            <person name="Glass J.I."/>
            <person name="Rusch D."/>
            <person name="Podicherti R."/>
            <person name="Tsui H.-C.T."/>
            <person name="Winkler M.E."/>
        </authorList>
    </citation>
    <scope>NUCLEOTIDE SEQUENCE</scope>
</reference>
<dbReference type="SUPFAM" id="SSF51556">
    <property type="entry name" value="Metallo-dependent hydrolases"/>
    <property type="match status" value="1"/>
</dbReference>
<dbReference type="PANTHER" id="PTHR43668">
    <property type="entry name" value="ALLANTOINASE"/>
    <property type="match status" value="1"/>
</dbReference>
<gene>
    <name evidence="8" type="ORF">METZ01_LOCUS3537</name>
</gene>
<dbReference type="GO" id="GO:0005737">
    <property type="term" value="C:cytoplasm"/>
    <property type="evidence" value="ECO:0007669"/>
    <property type="project" value="TreeGrafter"/>
</dbReference>
<evidence type="ECO:0000256" key="4">
    <source>
        <dbReference type="ARBA" id="ARBA00022833"/>
    </source>
</evidence>
<evidence type="ECO:0000256" key="5">
    <source>
        <dbReference type="ARBA" id="ARBA00022975"/>
    </source>
</evidence>
<dbReference type="InterPro" id="IPR004722">
    <property type="entry name" value="DHOase"/>
</dbReference>
<accession>A0A381NAW1</accession>
<dbReference type="InterPro" id="IPR024403">
    <property type="entry name" value="DHOase_cat"/>
</dbReference>
<dbReference type="GO" id="GO:0006221">
    <property type="term" value="P:pyrimidine nucleotide biosynthetic process"/>
    <property type="evidence" value="ECO:0007669"/>
    <property type="project" value="UniProtKB-KW"/>
</dbReference>
<dbReference type="GO" id="GO:0004038">
    <property type="term" value="F:allantoinase activity"/>
    <property type="evidence" value="ECO:0007669"/>
    <property type="project" value="TreeGrafter"/>
</dbReference>
<dbReference type="Pfam" id="PF07969">
    <property type="entry name" value="Amidohydro_3"/>
    <property type="match status" value="1"/>
</dbReference>
<proteinExistence type="inferred from homology"/>
<organism evidence="8">
    <name type="scientific">marine metagenome</name>
    <dbReference type="NCBI Taxonomy" id="408172"/>
    <lineage>
        <taxon>unclassified sequences</taxon>
        <taxon>metagenomes</taxon>
        <taxon>ecological metagenomes</taxon>
    </lineage>
</organism>
<keyword evidence="3" id="KW-0378">Hydrolase</keyword>
<dbReference type="CDD" id="cd01317">
    <property type="entry name" value="DHOase_IIa"/>
    <property type="match status" value="1"/>
</dbReference>
<dbReference type="PROSITE" id="PS00483">
    <property type="entry name" value="DIHYDROOROTASE_2"/>
    <property type="match status" value="1"/>
</dbReference>
<dbReference type="InterPro" id="IPR002195">
    <property type="entry name" value="Dihydroorotase_CS"/>
</dbReference>
<dbReference type="GO" id="GO:0004151">
    <property type="term" value="F:dihydroorotase activity"/>
    <property type="evidence" value="ECO:0007669"/>
    <property type="project" value="InterPro"/>
</dbReference>
<dbReference type="AlphaFoldDB" id="A0A381NAW1"/>
<keyword evidence="5" id="KW-0665">Pyrimidine biosynthesis</keyword>
<evidence type="ECO:0000259" key="7">
    <source>
        <dbReference type="Pfam" id="PF12890"/>
    </source>
</evidence>
<dbReference type="Gene3D" id="2.30.40.10">
    <property type="entry name" value="Urease, subunit C, domain 1"/>
    <property type="match status" value="1"/>
</dbReference>
<evidence type="ECO:0000256" key="2">
    <source>
        <dbReference type="ARBA" id="ARBA00022723"/>
    </source>
</evidence>
<dbReference type="GO" id="GO:0006145">
    <property type="term" value="P:purine nucleobase catabolic process"/>
    <property type="evidence" value="ECO:0007669"/>
    <property type="project" value="TreeGrafter"/>
</dbReference>
<dbReference type="InterPro" id="IPR013108">
    <property type="entry name" value="Amidohydro_3"/>
</dbReference>
<name>A0A381NAW1_9ZZZZ</name>
<dbReference type="EMBL" id="UINC01000183">
    <property type="protein sequence ID" value="SUZ50683.1"/>
    <property type="molecule type" value="Genomic_DNA"/>
</dbReference>
<dbReference type="PANTHER" id="PTHR43668:SF2">
    <property type="entry name" value="ALLANTOINASE"/>
    <property type="match status" value="1"/>
</dbReference>
<evidence type="ECO:0000256" key="3">
    <source>
        <dbReference type="ARBA" id="ARBA00022801"/>
    </source>
</evidence>
<feature type="domain" description="Dihydroorotase catalytic" evidence="7">
    <location>
        <begin position="52"/>
        <end position="238"/>
    </location>
</feature>
<dbReference type="Gene3D" id="3.20.20.140">
    <property type="entry name" value="Metal-dependent hydrolases"/>
    <property type="match status" value="1"/>
</dbReference>
<keyword evidence="4" id="KW-0862">Zinc</keyword>
<dbReference type="InterPro" id="IPR011059">
    <property type="entry name" value="Metal-dep_hydrolase_composite"/>
</dbReference>
<dbReference type="GO" id="GO:0046872">
    <property type="term" value="F:metal ion binding"/>
    <property type="evidence" value="ECO:0007669"/>
    <property type="project" value="UniProtKB-KW"/>
</dbReference>
<dbReference type="HAMAP" id="MF_00220_B">
    <property type="entry name" value="PyrC_classI_B"/>
    <property type="match status" value="1"/>
</dbReference>
<feature type="domain" description="Amidohydrolase 3" evidence="6">
    <location>
        <begin position="294"/>
        <end position="426"/>
    </location>
</feature>
<sequence length="437" mass="46897">MTANVLIKGGRIIDPSQSVDEISDLLVTNGVITEIKTSLDRPRNSEVFDAEGKIVCPGFIDLHCHLREPGEEYKETIETGTAAAAAGGFTTVCAMPNTVPAMDNQSVVEYVLKKAKETAQIRVLPIGCVTVGRKGKQLSEMSELAELGVIGFSDDGDPIEDSNIMRQALSYSAGLKLPIINHCEVPTLAHGASMNEGWVSNRLGLKGMPNSAEEIMVARDLSLAELTGGHIHIAHVSTMGTLNLIKAAKARGIRGTCEVTPHHLTLSETLVMGPTEDSFVPLSRDAYNTNAKVNPPLRNQSDVRSMVEGLQNGTIDVIATDHAPHNQVDKTTTFQDAAFGISVLETGFGSLMTLVDNGHIDVNTLIKKLTADPAKLLGMDIGSLKKGNSADITVFDPSETWIVNPQTFLSKGKNTPLEGTLLKGKIKATFFKGRKIY</sequence>
<dbReference type="Pfam" id="PF12890">
    <property type="entry name" value="DHOase"/>
    <property type="match status" value="1"/>
</dbReference>
<evidence type="ECO:0000259" key="6">
    <source>
        <dbReference type="Pfam" id="PF07969"/>
    </source>
</evidence>
<keyword evidence="2" id="KW-0479">Metal-binding</keyword>
<dbReference type="InterPro" id="IPR050138">
    <property type="entry name" value="DHOase/Allantoinase_Hydrolase"/>
</dbReference>
<protein>
    <submittedName>
        <fullName evidence="8">Uncharacterized protein</fullName>
    </submittedName>
</protein>
<evidence type="ECO:0000256" key="1">
    <source>
        <dbReference type="ARBA" id="ARBA00001947"/>
    </source>
</evidence>